<evidence type="ECO:0000313" key="6">
    <source>
        <dbReference type="EMBL" id="KAJ9187181.1"/>
    </source>
</evidence>
<organism evidence="6 7">
    <name type="scientific">Hevea brasiliensis</name>
    <name type="common">Para rubber tree</name>
    <name type="synonym">Siphonia brasiliensis</name>
    <dbReference type="NCBI Taxonomy" id="3981"/>
    <lineage>
        <taxon>Eukaryota</taxon>
        <taxon>Viridiplantae</taxon>
        <taxon>Streptophyta</taxon>
        <taxon>Embryophyta</taxon>
        <taxon>Tracheophyta</taxon>
        <taxon>Spermatophyta</taxon>
        <taxon>Magnoliopsida</taxon>
        <taxon>eudicotyledons</taxon>
        <taxon>Gunneridae</taxon>
        <taxon>Pentapetalae</taxon>
        <taxon>rosids</taxon>
        <taxon>fabids</taxon>
        <taxon>Malpighiales</taxon>
        <taxon>Euphorbiaceae</taxon>
        <taxon>Crotonoideae</taxon>
        <taxon>Micrandreae</taxon>
        <taxon>Hevea</taxon>
    </lineage>
</organism>
<accession>A0ABQ9N4J0</accession>
<dbReference type="Proteomes" id="UP001174677">
    <property type="component" value="Chromosome 2"/>
</dbReference>
<evidence type="ECO:0000256" key="2">
    <source>
        <dbReference type="ARBA" id="ARBA00012255"/>
    </source>
</evidence>
<comment type="similarity">
    <text evidence="1">Belongs to the poly(ADP-ribose) glycohydrolase family.</text>
</comment>
<name>A0ABQ9N4J0_HEVBR</name>
<keyword evidence="7" id="KW-1185">Reference proteome</keyword>
<dbReference type="InterPro" id="IPR007724">
    <property type="entry name" value="Poly_GlycHdrlase"/>
</dbReference>
<dbReference type="InterPro" id="IPR046372">
    <property type="entry name" value="PARG_cat_C"/>
</dbReference>
<keyword evidence="3" id="KW-0378">Hydrolase</keyword>
<gene>
    <name evidence="6" type="ORF">P3X46_002667</name>
</gene>
<sequence>MASSSCEVAAITEGVESREDLKSMLPFLPLVIRSSSLVWPSRVVEVLKAISKGPDYSNINSGESLFTAISDIRNSLYLSAEPLAPFAQDGYSLFFDELMSRAESTKWFGEILPAMANLLLRMPSLLESHYENADKLLDGVKTGVKTGLRVLGPQVAGIVFLSQELISALLACAFFCLFPVTNRGAKHLPTINLDHLFENLYESYSKNQENKIMCIVHYFERICSCAPVGFVSFERKVLPLEQIPTCISYPDADFWSKSVAPLCSFEVHNSGFIEDQSNGALEVDFANKYLGGGALHRGCVQEEIRFMINPELIAGMLFLPHMEDNEAIEIVGAERFSNYTGYASSFRFSGDHVDRRNVDSFGRHKTRIVAIDALSNPGMRQYKINYLLREINKAFCGFSDLSKYDHYKRLFQNSGPQGADSEEHYKYGNVLSMNNFLVRGSNDLIEDSGEKSTWCLDHKDKIGIATGNWGCGAFGGDPELKTIIQWLAASQALRPSIFYYTFGIEALSNLDQVSQWIQSHEWTVGDLWNMLVEYSSKRFNRETNVGFFTWLLPSLC</sequence>
<dbReference type="InterPro" id="IPR048362">
    <property type="entry name" value="PARG_helical"/>
</dbReference>
<dbReference type="PANTHER" id="PTHR12837:SF0">
    <property type="entry name" value="POLY(ADP-RIBOSE) GLYCOHYDROLASE"/>
    <property type="match status" value="1"/>
</dbReference>
<evidence type="ECO:0000256" key="3">
    <source>
        <dbReference type="ARBA" id="ARBA00022801"/>
    </source>
</evidence>
<evidence type="ECO:0000313" key="7">
    <source>
        <dbReference type="Proteomes" id="UP001174677"/>
    </source>
</evidence>
<feature type="domain" description="PARG helical" evidence="5">
    <location>
        <begin position="99"/>
        <end position="235"/>
    </location>
</feature>
<reference evidence="6" key="1">
    <citation type="journal article" date="2023" name="Plant Biotechnol. J.">
        <title>Chromosome-level wild Hevea brasiliensis genome provides new tools for genomic-assisted breeding and valuable loci to elevate rubber yield.</title>
        <authorList>
            <person name="Cheng H."/>
            <person name="Song X."/>
            <person name="Hu Y."/>
            <person name="Wu T."/>
            <person name="Yang Q."/>
            <person name="An Z."/>
            <person name="Feng S."/>
            <person name="Deng Z."/>
            <person name="Wu W."/>
            <person name="Zeng X."/>
            <person name="Tu M."/>
            <person name="Wang X."/>
            <person name="Huang H."/>
        </authorList>
    </citation>
    <scope>NUCLEOTIDE SEQUENCE</scope>
    <source>
        <strain evidence="6">MT/VB/25A 57/8</strain>
    </source>
</reference>
<dbReference type="Pfam" id="PF20811">
    <property type="entry name" value="PARG_cat_N"/>
    <property type="match status" value="1"/>
</dbReference>
<dbReference type="Pfam" id="PF05028">
    <property type="entry name" value="PARG_cat_C"/>
    <property type="match status" value="1"/>
</dbReference>
<comment type="caution">
    <text evidence="6">The sequence shown here is derived from an EMBL/GenBank/DDBJ whole genome shotgun (WGS) entry which is preliminary data.</text>
</comment>
<feature type="domain" description="PARG catalytic Macro" evidence="4">
    <location>
        <begin position="253"/>
        <end position="508"/>
    </location>
</feature>
<proteinExistence type="inferred from homology"/>
<evidence type="ECO:0000256" key="1">
    <source>
        <dbReference type="ARBA" id="ARBA00009545"/>
    </source>
</evidence>
<dbReference type="EC" id="3.2.1.143" evidence="2"/>
<evidence type="ECO:0000259" key="5">
    <source>
        <dbReference type="Pfam" id="PF20811"/>
    </source>
</evidence>
<evidence type="ECO:0000259" key="4">
    <source>
        <dbReference type="Pfam" id="PF05028"/>
    </source>
</evidence>
<dbReference type="PANTHER" id="PTHR12837">
    <property type="entry name" value="POLY ADP-RIBOSE GLYCOHYDROLASE"/>
    <property type="match status" value="1"/>
</dbReference>
<dbReference type="EMBL" id="JARPOI010000002">
    <property type="protein sequence ID" value="KAJ9187181.1"/>
    <property type="molecule type" value="Genomic_DNA"/>
</dbReference>
<protein>
    <recommendedName>
        <fullName evidence="2">poly(ADP-ribose) glycohydrolase</fullName>
        <ecNumber evidence="2">3.2.1.143</ecNumber>
    </recommendedName>
</protein>